<dbReference type="AlphaFoldDB" id="K1WZH0"/>
<evidence type="ECO:0000256" key="1">
    <source>
        <dbReference type="SAM" id="MobiDB-lite"/>
    </source>
</evidence>
<dbReference type="PANTHER" id="PTHR35910:SF1">
    <property type="entry name" value="2EXR DOMAIN-CONTAINING PROTEIN"/>
    <property type="match status" value="1"/>
</dbReference>
<gene>
    <name evidence="3" type="ORF">MBM_03389</name>
</gene>
<dbReference type="Pfam" id="PF20150">
    <property type="entry name" value="2EXR"/>
    <property type="match status" value="1"/>
</dbReference>
<dbReference type="Proteomes" id="UP000006753">
    <property type="component" value="Unassembled WGS sequence"/>
</dbReference>
<reference evidence="3 4" key="1">
    <citation type="journal article" date="2012" name="BMC Genomics">
        <title>Sequencing the genome of Marssonina brunnea reveals fungus-poplar co-evolution.</title>
        <authorList>
            <person name="Zhu S."/>
            <person name="Cao Y.-Z."/>
            <person name="Jiang C."/>
            <person name="Tan B.-Y."/>
            <person name="Wang Z."/>
            <person name="Feng S."/>
            <person name="Zhang L."/>
            <person name="Su X.-H."/>
            <person name="Brejova B."/>
            <person name="Vinar T."/>
            <person name="Xu M."/>
            <person name="Wang M.-X."/>
            <person name="Zhang S.-G."/>
            <person name="Huang M.-R."/>
            <person name="Wu R."/>
            <person name="Zhou Y."/>
        </authorList>
    </citation>
    <scope>NUCLEOTIDE SEQUENCE [LARGE SCALE GENOMIC DNA]</scope>
    <source>
        <strain evidence="3 4">MB_m1</strain>
    </source>
</reference>
<dbReference type="PANTHER" id="PTHR35910">
    <property type="entry name" value="2EXR DOMAIN-CONTAINING PROTEIN"/>
    <property type="match status" value="1"/>
</dbReference>
<dbReference type="KEGG" id="mbe:MBM_03389"/>
<sequence length="345" mass="38973">MASPSSSASIILPVFTKFSCLPVEIRCQIWAFAAPSRPRVIQIAYNPEAEEWRSYPDACGGLPKIIPVCREARQEALKPYTRMLETWVDLEEDTIFISDPVFTLRKPRSVFMDSDYVGRIKRVALTNDVYMGLKQVHELFPSLLDGPGAVLRKMGGLSHLSLVLMEDGGDYYDESDWEEIDFDGQFPLTPSGEPNEVMDRLDAEDDEEDEDDQDDEGTTWISGDVPGRGASEDLEEEEVWLSYQEEEAMGRISKGYFRHVGDIHFESAKHSQDHWDSWYSYFEQVEVDFAEQQTAAPQWRQPMVSIVEVKYGLNYIGRASALDWTQPGTEENAAPGESGDSAGDP</sequence>
<name>K1WZH0_MARBU</name>
<dbReference type="HOGENOM" id="CLU_804294_0_0_1"/>
<feature type="domain" description="2EXR" evidence="2">
    <location>
        <begin position="15"/>
        <end position="95"/>
    </location>
</feature>
<evidence type="ECO:0000259" key="2">
    <source>
        <dbReference type="Pfam" id="PF20150"/>
    </source>
</evidence>
<dbReference type="EMBL" id="JH921433">
    <property type="protein sequence ID" value="EKD18396.1"/>
    <property type="molecule type" value="Genomic_DNA"/>
</dbReference>
<protein>
    <recommendedName>
        <fullName evidence="2">2EXR domain-containing protein</fullName>
    </recommendedName>
</protein>
<dbReference type="OrthoDB" id="3540486at2759"/>
<feature type="region of interest" description="Disordered" evidence="1">
    <location>
        <begin position="322"/>
        <end position="345"/>
    </location>
</feature>
<evidence type="ECO:0000313" key="4">
    <source>
        <dbReference type="Proteomes" id="UP000006753"/>
    </source>
</evidence>
<feature type="compositionally biased region" description="Acidic residues" evidence="1">
    <location>
        <begin position="202"/>
        <end position="217"/>
    </location>
</feature>
<dbReference type="RefSeq" id="XP_007291278.1">
    <property type="nucleotide sequence ID" value="XM_007291216.1"/>
</dbReference>
<accession>K1WZH0</accession>
<keyword evidence="4" id="KW-1185">Reference proteome</keyword>
<evidence type="ECO:0000313" key="3">
    <source>
        <dbReference type="EMBL" id="EKD18396.1"/>
    </source>
</evidence>
<proteinExistence type="predicted"/>
<feature type="region of interest" description="Disordered" evidence="1">
    <location>
        <begin position="202"/>
        <end position="234"/>
    </location>
</feature>
<dbReference type="InParanoid" id="K1WZH0"/>
<dbReference type="InterPro" id="IPR045518">
    <property type="entry name" value="2EXR"/>
</dbReference>
<dbReference type="GeneID" id="18759324"/>
<organism evidence="3 4">
    <name type="scientific">Marssonina brunnea f. sp. multigermtubi (strain MB_m1)</name>
    <name type="common">Marssonina leaf spot fungus</name>
    <dbReference type="NCBI Taxonomy" id="1072389"/>
    <lineage>
        <taxon>Eukaryota</taxon>
        <taxon>Fungi</taxon>
        <taxon>Dikarya</taxon>
        <taxon>Ascomycota</taxon>
        <taxon>Pezizomycotina</taxon>
        <taxon>Leotiomycetes</taxon>
        <taxon>Helotiales</taxon>
        <taxon>Drepanopezizaceae</taxon>
        <taxon>Drepanopeziza</taxon>
    </lineage>
</organism>